<dbReference type="PANTHER" id="PTHR30531">
    <property type="entry name" value="FLAGELLAR BIOSYNTHETIC PROTEIN FLHB"/>
    <property type="match status" value="1"/>
</dbReference>
<dbReference type="PANTHER" id="PTHR30531:SF12">
    <property type="entry name" value="FLAGELLAR BIOSYNTHETIC PROTEIN FLHB"/>
    <property type="match status" value="1"/>
</dbReference>
<dbReference type="GO" id="GO:0005886">
    <property type="term" value="C:plasma membrane"/>
    <property type="evidence" value="ECO:0007669"/>
    <property type="project" value="TreeGrafter"/>
</dbReference>
<dbReference type="RefSeq" id="WP_350345069.1">
    <property type="nucleotide sequence ID" value="NZ_CP158367.1"/>
</dbReference>
<gene>
    <name evidence="1" type="ORF">PRVXT_001524</name>
</gene>
<dbReference type="InterPro" id="IPR006135">
    <property type="entry name" value="T3SS_substrate_exporter"/>
</dbReference>
<organism evidence="1">
    <name type="scientific">Proteinivorax tanatarense</name>
    <dbReference type="NCBI Taxonomy" id="1260629"/>
    <lineage>
        <taxon>Bacteria</taxon>
        <taxon>Bacillati</taxon>
        <taxon>Bacillota</taxon>
        <taxon>Clostridia</taxon>
        <taxon>Eubacteriales</taxon>
        <taxon>Proteinivoracaceae</taxon>
        <taxon>Proteinivorax</taxon>
    </lineage>
</organism>
<dbReference type="Gene3D" id="3.40.1690.10">
    <property type="entry name" value="secretion proteins EscU"/>
    <property type="match status" value="1"/>
</dbReference>
<reference evidence="1" key="1">
    <citation type="journal article" date="2013" name="Extremophiles">
        <title>Proteinivorax tanatarense gen. nov., sp. nov., an anaerobic, haloalkaliphilic, proteolytic bacterium isolated from a decaying algal bloom, and proposal of Proteinivoraceae fam. nov.</title>
        <authorList>
            <person name="Kevbrin V."/>
            <person name="Boltyanskaya Y."/>
            <person name="Zhilina T."/>
            <person name="Kolganova T."/>
            <person name="Lavrentjeva E."/>
            <person name="Kuznetsov B."/>
        </authorList>
    </citation>
    <scope>NUCLEOTIDE SEQUENCE</scope>
    <source>
        <strain evidence="1">Z-910T</strain>
    </source>
</reference>
<dbReference type="GO" id="GO:0009306">
    <property type="term" value="P:protein secretion"/>
    <property type="evidence" value="ECO:0007669"/>
    <property type="project" value="InterPro"/>
</dbReference>
<dbReference type="SUPFAM" id="SSF160544">
    <property type="entry name" value="EscU C-terminal domain-like"/>
    <property type="match status" value="1"/>
</dbReference>
<reference evidence="1" key="2">
    <citation type="submission" date="2024-06" db="EMBL/GenBank/DDBJ databases">
        <authorList>
            <person name="Petrova K.O."/>
            <person name="Toshchakov S.V."/>
            <person name="Boltjanskaja Y.V."/>
            <person name="Kevbrin V."/>
        </authorList>
    </citation>
    <scope>NUCLEOTIDE SEQUENCE</scope>
    <source>
        <strain evidence="1">Z-910T</strain>
    </source>
</reference>
<accession>A0AAU7VQF8</accession>
<dbReference type="Pfam" id="PF01312">
    <property type="entry name" value="Bac_export_2"/>
    <property type="match status" value="1"/>
</dbReference>
<protein>
    <submittedName>
        <fullName evidence="1">EscU/YscU/HrcU family type III secretion system export apparatus switch protein</fullName>
    </submittedName>
</protein>
<dbReference type="AlphaFoldDB" id="A0AAU7VQF8"/>
<proteinExistence type="predicted"/>
<sequence length="88" mass="10000">MDDKIKRDKAVALKYKKGEKASPQVVARGGGVVAEKIQQVAQENQIPLYNDKQLVEQLIRLEVSERIPPELYKAVAEVLVFVYSMDRE</sequence>
<dbReference type="EMBL" id="CP158367">
    <property type="protein sequence ID" value="XBX76335.1"/>
    <property type="molecule type" value="Genomic_DNA"/>
</dbReference>
<evidence type="ECO:0000313" key="1">
    <source>
        <dbReference type="EMBL" id="XBX76335.1"/>
    </source>
</evidence>
<dbReference type="InterPro" id="IPR029025">
    <property type="entry name" value="T3SS_substrate_exporter_C"/>
</dbReference>
<name>A0AAU7VQF8_9FIRM</name>